<reference evidence="1" key="1">
    <citation type="submission" date="2022-07" db="EMBL/GenBank/DDBJ databases">
        <title>Phylogenomic reconstructions and comparative analyses of Kickxellomycotina fungi.</title>
        <authorList>
            <person name="Reynolds N.K."/>
            <person name="Stajich J.E."/>
            <person name="Barry K."/>
            <person name="Grigoriev I.V."/>
            <person name="Crous P."/>
            <person name="Smith M.E."/>
        </authorList>
    </citation>
    <scope>NUCLEOTIDE SEQUENCE</scope>
    <source>
        <strain evidence="1">NRRL 5244</strain>
    </source>
</reference>
<evidence type="ECO:0000313" key="2">
    <source>
        <dbReference type="Proteomes" id="UP001150603"/>
    </source>
</evidence>
<accession>A0ACC1IZ39</accession>
<keyword evidence="2" id="KW-1185">Reference proteome</keyword>
<organism evidence="1 2">
    <name type="scientific">Linderina macrospora</name>
    <dbReference type="NCBI Taxonomy" id="4868"/>
    <lineage>
        <taxon>Eukaryota</taxon>
        <taxon>Fungi</taxon>
        <taxon>Fungi incertae sedis</taxon>
        <taxon>Zoopagomycota</taxon>
        <taxon>Kickxellomycotina</taxon>
        <taxon>Kickxellomycetes</taxon>
        <taxon>Kickxellales</taxon>
        <taxon>Kickxellaceae</taxon>
        <taxon>Linderina</taxon>
    </lineage>
</organism>
<comment type="caution">
    <text evidence="1">The sequence shown here is derived from an EMBL/GenBank/DDBJ whole genome shotgun (WGS) entry which is preliminary data.</text>
</comment>
<evidence type="ECO:0000313" key="1">
    <source>
        <dbReference type="EMBL" id="KAJ1931403.1"/>
    </source>
</evidence>
<sequence>MDREQIRNLYGDNVDTSILSQGEANAEPDQSEQADAPDSAGTIRIKIRDREGKDTLLRVAPATLVQTIIDHYRQIAQLPETTTVALEFDDERLDPGTALEDAEIEDDDMLTAICK</sequence>
<proteinExistence type="predicted"/>
<dbReference type="EMBL" id="JANBPW010006021">
    <property type="protein sequence ID" value="KAJ1931403.1"/>
    <property type="molecule type" value="Genomic_DNA"/>
</dbReference>
<dbReference type="Proteomes" id="UP001150603">
    <property type="component" value="Unassembled WGS sequence"/>
</dbReference>
<name>A0ACC1IZ39_9FUNG</name>
<gene>
    <name evidence="1" type="ORF">FBU59_006725</name>
</gene>
<protein>
    <submittedName>
        <fullName evidence="1">Uncharacterized protein</fullName>
    </submittedName>
</protein>